<evidence type="ECO:0000313" key="3">
    <source>
        <dbReference type="Proteomes" id="UP000027284"/>
    </source>
</evidence>
<dbReference type="Pfam" id="PF07722">
    <property type="entry name" value="Peptidase_C26"/>
    <property type="match status" value="1"/>
</dbReference>
<dbReference type="Proteomes" id="UP000027284">
    <property type="component" value="Unassembled WGS sequence"/>
</dbReference>
<gene>
    <name evidence="2" type="ORF">EG19_11415</name>
</gene>
<reference evidence="2 3" key="1">
    <citation type="submission" date="2014-04" db="EMBL/GenBank/DDBJ databases">
        <title>The Genome Sequence of Thermoanaerobaculum aquaticum MP-01, The First Cultivated Group 23 Acidobacterium.</title>
        <authorList>
            <person name="Stamps B.W."/>
            <person name="Losey N.A."/>
            <person name="Lawson P.A."/>
            <person name="Stevenson B.S."/>
        </authorList>
    </citation>
    <scope>NUCLEOTIDE SEQUENCE [LARGE SCALE GENOMIC DNA]</scope>
    <source>
        <strain evidence="2 3">MP-01</strain>
    </source>
</reference>
<proteinExistence type="predicted"/>
<dbReference type="AlphaFoldDB" id="A0A062XP12"/>
<dbReference type="GO" id="GO:0033969">
    <property type="term" value="F:gamma-glutamyl-gamma-aminobutyrate hydrolase activity"/>
    <property type="evidence" value="ECO:0007669"/>
    <property type="project" value="TreeGrafter"/>
</dbReference>
<dbReference type="PROSITE" id="PS51273">
    <property type="entry name" value="GATASE_TYPE_1"/>
    <property type="match status" value="1"/>
</dbReference>
<protein>
    <submittedName>
        <fullName evidence="2">Uncharacterized protein</fullName>
    </submittedName>
</protein>
<dbReference type="Gene3D" id="3.40.50.880">
    <property type="match status" value="1"/>
</dbReference>
<dbReference type="SUPFAM" id="SSF52317">
    <property type="entry name" value="Class I glutamine amidotransferase-like"/>
    <property type="match status" value="1"/>
</dbReference>
<dbReference type="CDD" id="cd01745">
    <property type="entry name" value="GATase1_2"/>
    <property type="match status" value="1"/>
</dbReference>
<comment type="caution">
    <text evidence="2">The sequence shown here is derived from an EMBL/GenBank/DDBJ whole genome shotgun (WGS) entry which is preliminary data.</text>
</comment>
<dbReference type="PANTHER" id="PTHR43235:SF1">
    <property type="entry name" value="GLUTAMINE AMIDOTRANSFERASE PB2B2.05-RELATED"/>
    <property type="match status" value="1"/>
</dbReference>
<dbReference type="GO" id="GO:0006598">
    <property type="term" value="P:polyamine catabolic process"/>
    <property type="evidence" value="ECO:0007669"/>
    <property type="project" value="TreeGrafter"/>
</dbReference>
<dbReference type="OrthoDB" id="9813383at2"/>
<dbReference type="InterPro" id="IPR044668">
    <property type="entry name" value="PuuD-like"/>
</dbReference>
<dbReference type="RefSeq" id="WP_053334826.1">
    <property type="nucleotide sequence ID" value="NZ_JMFG01000008.1"/>
</dbReference>
<evidence type="ECO:0000256" key="1">
    <source>
        <dbReference type="SAM" id="MobiDB-lite"/>
    </source>
</evidence>
<evidence type="ECO:0000313" key="2">
    <source>
        <dbReference type="EMBL" id="KDA54317.1"/>
    </source>
</evidence>
<name>A0A062XP12_9BACT</name>
<organism evidence="2 3">
    <name type="scientific">Thermoanaerobaculum aquaticum</name>
    <dbReference type="NCBI Taxonomy" id="1312852"/>
    <lineage>
        <taxon>Bacteria</taxon>
        <taxon>Pseudomonadati</taxon>
        <taxon>Acidobacteriota</taxon>
        <taxon>Thermoanaerobaculia</taxon>
        <taxon>Thermoanaerobaculales</taxon>
        <taxon>Thermoanaerobaculaceae</taxon>
        <taxon>Thermoanaerobaculum</taxon>
    </lineage>
</organism>
<dbReference type="STRING" id="1312852.EG19_11415"/>
<accession>A0A062XP12</accession>
<sequence length="228" mass="25151">MRVLLVHSTDRPFEVERFGSAWQAAGGLKEELVPVTPANYRAVLRATPEFHGVLTTGGPDVSPARYGQAPHPTTEPQPEREELDFFLLSRARAENLPVLAVCFGCQALNVFYGGTLIQHLPEVGKEGHRVSNPKDFIAHVVRVSPRSRLLAGFPQEFGVNSRHHQALDSVGEGLTVAAYAPDGVIEAVEAADGSFVLGVQWHPENLLFEPHLELFRRFRNACREREGS</sequence>
<dbReference type="InterPro" id="IPR029062">
    <property type="entry name" value="Class_I_gatase-like"/>
</dbReference>
<dbReference type="GO" id="GO:0005829">
    <property type="term" value="C:cytosol"/>
    <property type="evidence" value="ECO:0007669"/>
    <property type="project" value="TreeGrafter"/>
</dbReference>
<dbReference type="EMBL" id="JMFG01000008">
    <property type="protein sequence ID" value="KDA54317.1"/>
    <property type="molecule type" value="Genomic_DNA"/>
</dbReference>
<keyword evidence="3" id="KW-1185">Reference proteome</keyword>
<dbReference type="InterPro" id="IPR011697">
    <property type="entry name" value="Peptidase_C26"/>
</dbReference>
<feature type="region of interest" description="Disordered" evidence="1">
    <location>
        <begin position="57"/>
        <end position="79"/>
    </location>
</feature>
<dbReference type="PANTHER" id="PTHR43235">
    <property type="entry name" value="GLUTAMINE AMIDOTRANSFERASE PB2B2.05-RELATED"/>
    <property type="match status" value="1"/>
</dbReference>